<dbReference type="SUPFAM" id="SSF56300">
    <property type="entry name" value="Metallo-dependent phosphatases"/>
    <property type="match status" value="1"/>
</dbReference>
<dbReference type="InterPro" id="IPR041802">
    <property type="entry name" value="MPP_YfcE"/>
</dbReference>
<comment type="similarity">
    <text evidence="1 2">Belongs to the metallophosphoesterase superfamily. YfcE family.</text>
</comment>
<keyword evidence="4" id="KW-0378">Hydrolase</keyword>
<keyword evidence="2" id="KW-0479">Metal-binding</keyword>
<dbReference type="Proteomes" id="UP000095706">
    <property type="component" value="Unassembled WGS sequence"/>
</dbReference>
<dbReference type="InterPro" id="IPR024654">
    <property type="entry name" value="Calcineurin-like_PHP_lpxH"/>
</dbReference>
<gene>
    <name evidence="4" type="primary">yfcE_1</name>
    <name evidence="4" type="ORF">ERS852406_01190</name>
</gene>
<dbReference type="RefSeq" id="WP_330378072.1">
    <property type="nucleotide sequence ID" value="NZ_CYYV01000005.1"/>
</dbReference>
<proteinExistence type="inferred from homology"/>
<dbReference type="GO" id="GO:0016787">
    <property type="term" value="F:hydrolase activity"/>
    <property type="evidence" value="ECO:0007669"/>
    <property type="project" value="UniProtKB-UniRule"/>
</dbReference>
<evidence type="ECO:0000256" key="1">
    <source>
        <dbReference type="ARBA" id="ARBA00008950"/>
    </source>
</evidence>
<dbReference type="GO" id="GO:0046872">
    <property type="term" value="F:metal ion binding"/>
    <property type="evidence" value="ECO:0007669"/>
    <property type="project" value="UniProtKB-KW"/>
</dbReference>
<dbReference type="InterPro" id="IPR000979">
    <property type="entry name" value="Phosphodiesterase_MJ0936/Vps29"/>
</dbReference>
<evidence type="ECO:0000313" key="4">
    <source>
        <dbReference type="EMBL" id="CUO06231.1"/>
    </source>
</evidence>
<evidence type="ECO:0000259" key="3">
    <source>
        <dbReference type="Pfam" id="PF12850"/>
    </source>
</evidence>
<dbReference type="EMBL" id="CYYV01000005">
    <property type="protein sequence ID" value="CUO06231.1"/>
    <property type="molecule type" value="Genomic_DNA"/>
</dbReference>
<dbReference type="CDD" id="cd00841">
    <property type="entry name" value="MPP_YfcE"/>
    <property type="match status" value="1"/>
</dbReference>
<dbReference type="EC" id="3.1.4.-" evidence="2"/>
<dbReference type="PANTHER" id="PTHR11124">
    <property type="entry name" value="VACUOLAR SORTING PROTEIN VPS29"/>
    <property type="match status" value="1"/>
</dbReference>
<feature type="domain" description="Calcineurin-like phosphoesterase" evidence="3">
    <location>
        <begin position="3"/>
        <end position="149"/>
    </location>
</feature>
<accession>A0A174BYC2</accession>
<sequence>MSMKFLIVSDTHGRMYNLEEAMEREEFDGMIHCGDVEGMDDLIKSKVNGPCYMVMGNNDWFSNLPVEIQVNIDDYRAFITHGHNYGVSLGLEGIYAEALSRGVDIVLFGHTHRPVAEKRGNLWIVNPGSLTYPRQMGRKPSYAMLTINEEHELSVEIKYLD</sequence>
<evidence type="ECO:0000256" key="2">
    <source>
        <dbReference type="RuleBase" id="RU362039"/>
    </source>
</evidence>
<dbReference type="Pfam" id="PF12850">
    <property type="entry name" value="Metallophos_2"/>
    <property type="match status" value="1"/>
</dbReference>
<dbReference type="InterPro" id="IPR029052">
    <property type="entry name" value="Metallo-depent_PP-like"/>
</dbReference>
<organism evidence="4 5">
    <name type="scientific">Fusicatenibacter saccharivorans</name>
    <dbReference type="NCBI Taxonomy" id="1150298"/>
    <lineage>
        <taxon>Bacteria</taxon>
        <taxon>Bacillati</taxon>
        <taxon>Bacillota</taxon>
        <taxon>Clostridia</taxon>
        <taxon>Lachnospirales</taxon>
        <taxon>Lachnospiraceae</taxon>
        <taxon>Fusicatenibacter</taxon>
    </lineage>
</organism>
<reference evidence="4 5" key="1">
    <citation type="submission" date="2015-09" db="EMBL/GenBank/DDBJ databases">
        <authorList>
            <consortium name="Pathogen Informatics"/>
        </authorList>
    </citation>
    <scope>NUCLEOTIDE SEQUENCE [LARGE SCALE GENOMIC DNA]</scope>
    <source>
        <strain evidence="4 5">2789STDY5608849</strain>
    </source>
</reference>
<dbReference type="NCBIfam" id="TIGR00040">
    <property type="entry name" value="yfcE"/>
    <property type="match status" value="1"/>
</dbReference>
<name>A0A174BYC2_9FIRM</name>
<evidence type="ECO:0000313" key="5">
    <source>
        <dbReference type="Proteomes" id="UP000095706"/>
    </source>
</evidence>
<dbReference type="AlphaFoldDB" id="A0A174BYC2"/>
<comment type="cofactor">
    <cofactor evidence="2">
        <name>a divalent metal cation</name>
        <dbReference type="ChEBI" id="CHEBI:60240"/>
    </cofactor>
</comment>
<protein>
    <recommendedName>
        <fullName evidence="2">Phosphoesterase</fullName>
        <ecNumber evidence="2">3.1.4.-</ecNumber>
    </recommendedName>
</protein>
<dbReference type="Gene3D" id="3.60.21.10">
    <property type="match status" value="1"/>
</dbReference>